<evidence type="ECO:0000313" key="15">
    <source>
        <dbReference type="Proteomes" id="UP001147747"/>
    </source>
</evidence>
<dbReference type="RefSeq" id="XP_056491139.1">
    <property type="nucleotide sequence ID" value="XM_056628405.1"/>
</dbReference>
<dbReference type="SUPFAM" id="SSF52540">
    <property type="entry name" value="P-loop containing nucleoside triphosphate hydrolases"/>
    <property type="match status" value="2"/>
</dbReference>
<evidence type="ECO:0000259" key="11">
    <source>
        <dbReference type="PROSITE" id="PS50089"/>
    </source>
</evidence>
<dbReference type="InterPro" id="IPR001650">
    <property type="entry name" value="Helicase_C-like"/>
</dbReference>
<evidence type="ECO:0000313" key="14">
    <source>
        <dbReference type="EMBL" id="KAJ5403897.1"/>
    </source>
</evidence>
<dbReference type="GO" id="GO:0005634">
    <property type="term" value="C:nucleus"/>
    <property type="evidence" value="ECO:0007669"/>
    <property type="project" value="TreeGrafter"/>
</dbReference>
<dbReference type="Pfam" id="PF13923">
    <property type="entry name" value="zf-C3HC4_2"/>
    <property type="match status" value="1"/>
</dbReference>
<dbReference type="InterPro" id="IPR013083">
    <property type="entry name" value="Znf_RING/FYVE/PHD"/>
</dbReference>
<dbReference type="InterPro" id="IPR017907">
    <property type="entry name" value="Znf_RING_CS"/>
</dbReference>
<accession>A0A9W9W5R4</accession>
<dbReference type="InterPro" id="IPR027417">
    <property type="entry name" value="P-loop_NTPase"/>
</dbReference>
<evidence type="ECO:0000259" key="12">
    <source>
        <dbReference type="PROSITE" id="PS51192"/>
    </source>
</evidence>
<dbReference type="Proteomes" id="UP001147747">
    <property type="component" value="Unassembled WGS sequence"/>
</dbReference>
<evidence type="ECO:0000256" key="10">
    <source>
        <dbReference type="SAM" id="MobiDB-lite"/>
    </source>
</evidence>
<reference evidence="14" key="1">
    <citation type="submission" date="2022-12" db="EMBL/GenBank/DDBJ databases">
        <authorList>
            <person name="Petersen C."/>
        </authorList>
    </citation>
    <scope>NUCLEOTIDE SEQUENCE</scope>
    <source>
        <strain evidence="14">IBT 29677</strain>
    </source>
</reference>
<gene>
    <name evidence="14" type="ORF">N7509_003768</name>
</gene>
<dbReference type="SMART" id="SM00487">
    <property type="entry name" value="DEXDc"/>
    <property type="match status" value="1"/>
</dbReference>
<evidence type="ECO:0000256" key="8">
    <source>
        <dbReference type="ARBA" id="ARBA00022840"/>
    </source>
</evidence>
<dbReference type="PROSITE" id="PS51194">
    <property type="entry name" value="HELICASE_CTER"/>
    <property type="match status" value="1"/>
</dbReference>
<dbReference type="AlphaFoldDB" id="A0A9W9W5R4"/>
<keyword evidence="5" id="KW-0378">Hydrolase</keyword>
<evidence type="ECO:0000256" key="4">
    <source>
        <dbReference type="ARBA" id="ARBA00022771"/>
    </source>
</evidence>
<dbReference type="Pfam" id="PF00271">
    <property type="entry name" value="Helicase_C"/>
    <property type="match status" value="1"/>
</dbReference>
<dbReference type="CDD" id="cd16449">
    <property type="entry name" value="RING-HC"/>
    <property type="match status" value="1"/>
</dbReference>
<evidence type="ECO:0000256" key="2">
    <source>
        <dbReference type="ARBA" id="ARBA00022723"/>
    </source>
</evidence>
<feature type="domain" description="RING-type" evidence="11">
    <location>
        <begin position="620"/>
        <end position="670"/>
    </location>
</feature>
<dbReference type="PROSITE" id="PS51192">
    <property type="entry name" value="HELICASE_ATP_BIND_1"/>
    <property type="match status" value="1"/>
</dbReference>
<dbReference type="GO" id="GO:0004386">
    <property type="term" value="F:helicase activity"/>
    <property type="evidence" value="ECO:0007669"/>
    <property type="project" value="UniProtKB-KW"/>
</dbReference>
<keyword evidence="2" id="KW-0479">Metal-binding</keyword>
<dbReference type="Pfam" id="PF00176">
    <property type="entry name" value="SNF2-rel_dom"/>
    <property type="match status" value="1"/>
</dbReference>
<evidence type="ECO:0000256" key="7">
    <source>
        <dbReference type="ARBA" id="ARBA00022833"/>
    </source>
</evidence>
<keyword evidence="6" id="KW-0347">Helicase</keyword>
<dbReference type="Gene3D" id="3.30.40.10">
    <property type="entry name" value="Zinc/RING finger domain, C3HC4 (zinc finger)"/>
    <property type="match status" value="1"/>
</dbReference>
<dbReference type="PROSITE" id="PS50089">
    <property type="entry name" value="ZF_RING_2"/>
    <property type="match status" value="1"/>
</dbReference>
<dbReference type="InterPro" id="IPR000330">
    <property type="entry name" value="SNF2_N"/>
</dbReference>
<dbReference type="InterPro" id="IPR038718">
    <property type="entry name" value="SNF2-like_sf"/>
</dbReference>
<feature type="region of interest" description="Disordered" evidence="10">
    <location>
        <begin position="681"/>
        <end position="701"/>
    </location>
</feature>
<dbReference type="SMART" id="SM00490">
    <property type="entry name" value="HELICc"/>
    <property type="match status" value="1"/>
</dbReference>
<dbReference type="InterPro" id="IPR050628">
    <property type="entry name" value="SNF2_RAD54_helicase_TF"/>
</dbReference>
<evidence type="ECO:0000256" key="5">
    <source>
        <dbReference type="ARBA" id="ARBA00022801"/>
    </source>
</evidence>
<dbReference type="InterPro" id="IPR014001">
    <property type="entry name" value="Helicase_ATP-bd"/>
</dbReference>
<evidence type="ECO:0008006" key="16">
    <source>
        <dbReference type="Google" id="ProtNLM"/>
    </source>
</evidence>
<feature type="region of interest" description="Disordered" evidence="10">
    <location>
        <begin position="200"/>
        <end position="219"/>
    </location>
</feature>
<dbReference type="GO" id="GO:0006281">
    <property type="term" value="P:DNA repair"/>
    <property type="evidence" value="ECO:0007669"/>
    <property type="project" value="TreeGrafter"/>
</dbReference>
<comment type="caution">
    <text evidence="14">The sequence shown here is derived from an EMBL/GenBank/DDBJ whole genome shotgun (WGS) entry which is preliminary data.</text>
</comment>
<dbReference type="PANTHER" id="PTHR45626:SF52">
    <property type="entry name" value="SINGLE-STRANDED DNA-DEPENDENT ATPASE (EUROFUNG)"/>
    <property type="match status" value="1"/>
</dbReference>
<proteinExistence type="inferred from homology"/>
<dbReference type="PANTHER" id="PTHR45626">
    <property type="entry name" value="TRANSCRIPTION TERMINATION FACTOR 2-RELATED"/>
    <property type="match status" value="1"/>
</dbReference>
<evidence type="ECO:0000256" key="1">
    <source>
        <dbReference type="ARBA" id="ARBA00007025"/>
    </source>
</evidence>
<keyword evidence="8" id="KW-0067">ATP-binding</keyword>
<organism evidence="14 15">
    <name type="scientific">Penicillium cosmopolitanum</name>
    <dbReference type="NCBI Taxonomy" id="1131564"/>
    <lineage>
        <taxon>Eukaryota</taxon>
        <taxon>Fungi</taxon>
        <taxon>Dikarya</taxon>
        <taxon>Ascomycota</taxon>
        <taxon>Pezizomycotina</taxon>
        <taxon>Eurotiomycetes</taxon>
        <taxon>Eurotiomycetidae</taxon>
        <taxon>Eurotiales</taxon>
        <taxon>Aspergillaceae</taxon>
        <taxon>Penicillium</taxon>
    </lineage>
</organism>
<dbReference type="InterPro" id="IPR049730">
    <property type="entry name" value="SNF2/RAD54-like_C"/>
</dbReference>
<dbReference type="GO" id="GO:0005524">
    <property type="term" value="F:ATP binding"/>
    <property type="evidence" value="ECO:0007669"/>
    <property type="project" value="UniProtKB-KW"/>
</dbReference>
<keyword evidence="4 9" id="KW-0863">Zinc-finger</keyword>
<dbReference type="GO" id="GO:0008270">
    <property type="term" value="F:zinc ion binding"/>
    <property type="evidence" value="ECO:0007669"/>
    <property type="project" value="UniProtKB-KW"/>
</dbReference>
<dbReference type="GeneID" id="81367385"/>
<dbReference type="EMBL" id="JAPZBU010000005">
    <property type="protein sequence ID" value="KAJ5403897.1"/>
    <property type="molecule type" value="Genomic_DNA"/>
</dbReference>
<feature type="domain" description="Helicase C-terminal" evidence="13">
    <location>
        <begin position="708"/>
        <end position="873"/>
    </location>
</feature>
<dbReference type="CDD" id="cd18008">
    <property type="entry name" value="DEXDc_SHPRH-like"/>
    <property type="match status" value="1"/>
</dbReference>
<comment type="similarity">
    <text evidence="1">Belongs to the SNF2/RAD54 helicase family.</text>
</comment>
<dbReference type="PROSITE" id="PS00518">
    <property type="entry name" value="ZF_RING_1"/>
    <property type="match status" value="1"/>
</dbReference>
<evidence type="ECO:0000256" key="9">
    <source>
        <dbReference type="PROSITE-ProRule" id="PRU00175"/>
    </source>
</evidence>
<evidence type="ECO:0000256" key="3">
    <source>
        <dbReference type="ARBA" id="ARBA00022741"/>
    </source>
</evidence>
<reference evidence="14" key="2">
    <citation type="journal article" date="2023" name="IMA Fungus">
        <title>Comparative genomic study of the Penicillium genus elucidates a diverse pangenome and 15 lateral gene transfer events.</title>
        <authorList>
            <person name="Petersen C."/>
            <person name="Sorensen T."/>
            <person name="Nielsen M.R."/>
            <person name="Sondergaard T.E."/>
            <person name="Sorensen J.L."/>
            <person name="Fitzpatrick D.A."/>
            <person name="Frisvad J.C."/>
            <person name="Nielsen K.L."/>
        </authorList>
    </citation>
    <scope>NUCLEOTIDE SEQUENCE</scope>
    <source>
        <strain evidence="14">IBT 29677</strain>
    </source>
</reference>
<dbReference type="Gene3D" id="3.40.50.10810">
    <property type="entry name" value="Tandem AAA-ATPase domain"/>
    <property type="match status" value="1"/>
</dbReference>
<feature type="region of interest" description="Disordered" evidence="10">
    <location>
        <begin position="1"/>
        <end position="27"/>
    </location>
</feature>
<dbReference type="Gene3D" id="3.40.50.300">
    <property type="entry name" value="P-loop containing nucleotide triphosphate hydrolases"/>
    <property type="match status" value="1"/>
</dbReference>
<dbReference type="GO" id="GO:0016787">
    <property type="term" value="F:hydrolase activity"/>
    <property type="evidence" value="ECO:0007669"/>
    <property type="project" value="UniProtKB-KW"/>
</dbReference>
<keyword evidence="7" id="KW-0862">Zinc</keyword>
<dbReference type="GO" id="GO:0008094">
    <property type="term" value="F:ATP-dependent activity, acting on DNA"/>
    <property type="evidence" value="ECO:0007669"/>
    <property type="project" value="TreeGrafter"/>
</dbReference>
<sequence length="888" mass="100468">MDEIRKRKLPFIGDDGQQRYPSSTPLPEEIDKDDEICFGSIIDVKTQLCGSDGLSDFPIAPELEEQPFDLLREGDFFSLTNGQSKISLLDKKKSSDLSELTEAFEVRLQAFTSTSHILDIIHFLEEGTRGSPEKSLSVEINIYGSERDAKEVGILLGNTQNFLQPPRYGVEKMTYKNPQILSIAGFSDETRIPPIFIYENDGDNSSHDDEQTVSQDDDVDNVDDFLDTGLRHESRANISVDRRIQTELREHQKEAVDFISRRERGEMPEEQSLWKYNDEDEDEPFYQHVLNGERKSQPSHARGGILADEMGLGKTLVILSVIAGTLALAKEFEGLDIEESQPQIEPQIQPQPKLNSQATLILVPSTLIIDNWVKEIRKHSFPSSLVFHKHIGQDRYLEKEFLRKRAIVFTTYATLATEVRREASFLSNINWFRIVLDEAHYIRNRATKQFLAVTRLSAQNRWCLTGTPIQNDIEDLGALIAFLKVPVLERPSTFRKLISHPISSNARYRFKNMQTLLHAVCIRRTRGLLEIPEPIIQVKQLPMSQLERSQYRELLHDCKMKIDMAVSGISRQQKGRPNSTVLESLLALRLFCNNGKAITNMPVDLDEAFSLLQQAGDDICAYCDRRVHGLSGSPEATGLDEAVIIPNCGHLVCQACLPDYLEKKDKCPACVLHSTSSNAQSKTLRQAAQQETPTRQNSGTFSERYPTKLRALLDDIIQNRSQRCIVFSSWRKSLAIISELLSSHHIAFSMIDGSLPLPKRQQALAAYEGTNDTNVLLMTLGTGAVGLDLVSSSCIYLLEPQWNPSIEEQAIGRALRLGQVSQVRIVRYIMEGTVEESNVLSRQRKKRQLAGGGFKKRNQEDLELLKEHVNKETELDYHNADYDMIIDG</sequence>
<dbReference type="SUPFAM" id="SSF57850">
    <property type="entry name" value="RING/U-box"/>
    <property type="match status" value="1"/>
</dbReference>
<dbReference type="CDD" id="cd18793">
    <property type="entry name" value="SF2_C_SNF"/>
    <property type="match status" value="1"/>
</dbReference>
<protein>
    <recommendedName>
        <fullName evidence="16">RING-type domain-containing protein</fullName>
    </recommendedName>
</protein>
<keyword evidence="3" id="KW-0547">Nucleotide-binding</keyword>
<feature type="domain" description="Helicase ATP-binding" evidence="12">
    <location>
        <begin position="295"/>
        <end position="486"/>
    </location>
</feature>
<name>A0A9W9W5R4_9EURO</name>
<dbReference type="OrthoDB" id="448448at2759"/>
<keyword evidence="15" id="KW-1185">Reference proteome</keyword>
<dbReference type="InterPro" id="IPR001841">
    <property type="entry name" value="Znf_RING"/>
</dbReference>
<dbReference type="SMART" id="SM00184">
    <property type="entry name" value="RING"/>
    <property type="match status" value="1"/>
</dbReference>
<evidence type="ECO:0000256" key="6">
    <source>
        <dbReference type="ARBA" id="ARBA00022806"/>
    </source>
</evidence>
<evidence type="ECO:0000259" key="13">
    <source>
        <dbReference type="PROSITE" id="PS51194"/>
    </source>
</evidence>